<dbReference type="OrthoDB" id="10003276at2759"/>
<dbReference type="EMBL" id="VXAG01001383">
    <property type="protein sequence ID" value="NXJ83710.1"/>
    <property type="molecule type" value="Genomic_DNA"/>
</dbReference>
<evidence type="ECO:0000313" key="1">
    <source>
        <dbReference type="EMBL" id="NXJ83710.1"/>
    </source>
</evidence>
<gene>
    <name evidence="1" type="primary">Moxd2</name>
    <name evidence="1" type="ORF">TROMEL_R15240</name>
</gene>
<protein>
    <submittedName>
        <fullName evidence="1">MOXD2 protein</fullName>
    </submittedName>
</protein>
<evidence type="ECO:0000313" key="2">
    <source>
        <dbReference type="Proteomes" id="UP000550660"/>
    </source>
</evidence>
<dbReference type="Proteomes" id="UP000550660">
    <property type="component" value="Unassembled WGS sequence"/>
</dbReference>
<keyword evidence="2" id="KW-1185">Reference proteome</keyword>
<reference evidence="1 2" key="1">
    <citation type="submission" date="2019-09" db="EMBL/GenBank/DDBJ databases">
        <title>Bird 10,000 Genomes (B10K) Project - Family phase.</title>
        <authorList>
            <person name="Zhang G."/>
        </authorList>
    </citation>
    <scope>NUCLEOTIDE SEQUENCE [LARGE SCALE GENOMIC DNA]</scope>
    <source>
        <strain evidence="1">B10K-DU-007-40</strain>
        <tissue evidence="1">Mixed tissue sample</tissue>
    </source>
</reference>
<proteinExistence type="predicted"/>
<feature type="non-terminal residue" evidence="1">
    <location>
        <position position="71"/>
    </location>
</feature>
<sequence length="71" mass="8389">RNSEQLRTICEDSKYDFRLQEIWDMKEIIIIKPVQSSPGDVILVKCNFQTLDRSGITFVSLFFSLQIFHCF</sequence>
<accession>A0A7L0EKI8</accession>
<organism evidence="1 2">
    <name type="scientific">Trogon melanurus</name>
    <name type="common">Black-tailed trogon</name>
    <dbReference type="NCBI Taxonomy" id="56311"/>
    <lineage>
        <taxon>Eukaryota</taxon>
        <taxon>Metazoa</taxon>
        <taxon>Chordata</taxon>
        <taxon>Craniata</taxon>
        <taxon>Vertebrata</taxon>
        <taxon>Euteleostomi</taxon>
        <taxon>Archelosauria</taxon>
        <taxon>Archosauria</taxon>
        <taxon>Dinosauria</taxon>
        <taxon>Saurischia</taxon>
        <taxon>Theropoda</taxon>
        <taxon>Coelurosauria</taxon>
        <taxon>Aves</taxon>
        <taxon>Neognathae</taxon>
        <taxon>Neoaves</taxon>
        <taxon>Telluraves</taxon>
        <taxon>Coraciimorphae</taxon>
        <taxon>Trogoniformes</taxon>
        <taxon>Trogonidae</taxon>
        <taxon>Trogon</taxon>
    </lineage>
</organism>
<comment type="caution">
    <text evidence="1">The sequence shown here is derived from an EMBL/GenBank/DDBJ whole genome shotgun (WGS) entry which is preliminary data.</text>
</comment>
<name>A0A7L0EKI8_TROML</name>
<dbReference type="AlphaFoldDB" id="A0A7L0EKI8"/>
<feature type="non-terminal residue" evidence="1">
    <location>
        <position position="1"/>
    </location>
</feature>